<proteinExistence type="predicted"/>
<name>A0ABM0GJS1_SACKO</name>
<evidence type="ECO:0000313" key="4">
    <source>
        <dbReference type="RefSeq" id="XP_006812296.1"/>
    </source>
</evidence>
<protein>
    <submittedName>
        <fullName evidence="3">Uncharacterized protein LOC100370890 isoform X1</fullName>
    </submittedName>
    <submittedName>
        <fullName evidence="4">Uncharacterized protein LOC100370890 isoform X2</fullName>
    </submittedName>
</protein>
<dbReference type="RefSeq" id="XP_002731386.1">
    <property type="nucleotide sequence ID" value="XM_002731340.2"/>
</dbReference>
<feature type="coiled-coil region" evidence="1">
    <location>
        <begin position="81"/>
        <end position="108"/>
    </location>
</feature>
<evidence type="ECO:0000313" key="2">
    <source>
        <dbReference type="Proteomes" id="UP000694865"/>
    </source>
</evidence>
<keyword evidence="1" id="KW-0175">Coiled coil</keyword>
<gene>
    <name evidence="3 4" type="primary">LOC100370890</name>
</gene>
<reference evidence="3 4" key="1">
    <citation type="submission" date="2025-05" db="UniProtKB">
        <authorList>
            <consortium name="RefSeq"/>
        </authorList>
    </citation>
    <scope>IDENTIFICATION</scope>
    <source>
        <tissue evidence="3 4">Testes</tissue>
    </source>
</reference>
<keyword evidence="2" id="KW-1185">Reference proteome</keyword>
<dbReference type="RefSeq" id="XP_006812296.1">
    <property type="nucleotide sequence ID" value="XM_006812233.1"/>
</dbReference>
<accession>A0ABM0GJS1</accession>
<evidence type="ECO:0000256" key="1">
    <source>
        <dbReference type="SAM" id="Coils"/>
    </source>
</evidence>
<evidence type="ECO:0000313" key="3">
    <source>
        <dbReference type="RefSeq" id="XP_002731386.1"/>
    </source>
</evidence>
<organism evidence="2 3">
    <name type="scientific">Saccoglossus kowalevskii</name>
    <name type="common">Acorn worm</name>
    <dbReference type="NCBI Taxonomy" id="10224"/>
    <lineage>
        <taxon>Eukaryota</taxon>
        <taxon>Metazoa</taxon>
        <taxon>Hemichordata</taxon>
        <taxon>Enteropneusta</taxon>
        <taxon>Harrimaniidae</taxon>
        <taxon>Saccoglossus</taxon>
    </lineage>
</organism>
<sequence>MEKHTENYRSIDNTTDVESVCICKLPNREGENTLNTNDVEYLYNAEGDQSNSIPKSAEHLQCACSDNSLKSKNSSDFHEAKIRINGKLEQLRSDLTSLQNQDQSLLRQLLHIHEMIGQLNGGRYKSRRFTVSSALGGARTEVDLQEIVDRLSPRRLRSLSFSSMDDFTEFDFDDDAIEKLSMSYPACF</sequence>
<dbReference type="GeneID" id="100370890"/>
<dbReference type="Proteomes" id="UP000694865">
    <property type="component" value="Unplaced"/>
</dbReference>